<evidence type="ECO:0000313" key="9">
    <source>
        <dbReference type="Proteomes" id="UP000028839"/>
    </source>
</evidence>
<comment type="cofactor">
    <cofactor evidence="6">
        <name>Zn(2+)</name>
        <dbReference type="ChEBI" id="CHEBI:29105"/>
    </cofactor>
</comment>
<keyword evidence="3 6" id="KW-0479">Metal-binding</keyword>
<dbReference type="Proteomes" id="UP000028839">
    <property type="component" value="Unassembled WGS sequence"/>
</dbReference>
<dbReference type="HOGENOM" id="CLU_009885_0_0_6"/>
<evidence type="ECO:0000256" key="2">
    <source>
        <dbReference type="ARBA" id="ARBA00022475"/>
    </source>
</evidence>
<keyword evidence="4 6" id="KW-0862">Zinc</keyword>
<keyword evidence="5 6" id="KW-0472">Membrane</keyword>
<protein>
    <recommendedName>
        <fullName evidence="6">Probable inorganic carbon transporter subunit DabA</fullName>
    </recommendedName>
</protein>
<sequence>MSAHHAEQAESPLDNREKLTTAVDKLELVLPCAAPLYDFMHLNTMQGYHHISFAEAMAAHFELTGIRGYLPEEDFRKHYARGRIDDADLNESLANNTHGRNREIVLKVSGRPINKQDIWRISLIQDINPLSPSRFRWQIKEYDALERFQNGVPKSARDTLLNATQETDQNRRTESQAIRDLWEACLRVFQLENPNLHSEELGELVDLEEFSRSQAEGKQSKFRTSQPTLIPQEEMLAEARKDLHHLVDKVGEELSLRGLLQALTGEDLLDQVRPILIRFCASHLDEGFTAWSLPERGQGLYAAWRKCPFAELGLDLARLPDWQSFHAELPEHSVDAVIACLERLKIPESRWEGYLKRIAVELPGWSGLINWRHHRPKYKPNRKAPTSLMDYLAIRLFLDVIHIEQVTQNTWGIAGNLEELKTYFENYLWEFSGRYALFSNTLPEYLAIRAQELIALPRTAQKDRENWRTVSNMIHNWKHNPSAERTKRQTVHSHVWRLFCLAQHLGLPGNEVGKLSSSEAEQLLAILDELTTSERGYIWLCAYEYHYREDYFAALTQNHGRGRWANRNERPEAQLIFCFDDREEGIRRHLEEVNPNLETLGAPGFFGVPIQWRGLDYPDTTPHCPVVVTPVNELHEEPRPEAKKRYGLHKRLYNFKQFLLRVLHNKTRRDLLTSKVLIDVLFPGMLAVLAGKVFFPFQQASLKRKATAALVPPVPTQLKLTVPDDGTEATPDNLRVGFTDAEQAERLAAFLRAIGFTSGFAPLVVLSGHGSMSENNPQLASYDCGASGGRHGGPNARAFAAMANRPEIRARLAEQGIHIPDDTWFIGTEHDTCSESFPWFDLDKVPANFAPALKKLKAEVDQALLLSAHERCRRMASAPRKPSLQQARRHVAERGTDFSQARPELGHATVASALIGRRSVTRGIFLDRRCFVLSYDPTIDDAEGTILEGVLKNAGPVGVGINLDYYFSAANNQGFGSGSKVAQNVTGLFGVMQGIDDDLRTWCSYQMVDVHEPMRVLTVVEATTETLTAIYKRQPSSQEPAGGSWLLPPLRQLIDGGWLLLAAIHPKTGKISVFDPKQGFIPWKSYREPSPLPVVERSMDWYDGYSDPRPPALVEPKQTETHHAA</sequence>
<evidence type="ECO:0000256" key="3">
    <source>
        <dbReference type="ARBA" id="ARBA00022723"/>
    </source>
</evidence>
<dbReference type="InterPro" id="IPR018752">
    <property type="entry name" value="DabA"/>
</dbReference>
<accession>A0A0E2Z8A5</accession>
<feature type="binding site" evidence="6">
    <location>
        <position position="769"/>
    </location>
    <ligand>
        <name>Zn(2+)</name>
        <dbReference type="ChEBI" id="CHEBI:29105"/>
    </ligand>
</feature>
<dbReference type="EMBL" id="JPGN01000036">
    <property type="protein sequence ID" value="KFI19840.1"/>
    <property type="molecule type" value="Genomic_DNA"/>
</dbReference>
<dbReference type="GO" id="GO:0008270">
    <property type="term" value="F:zinc ion binding"/>
    <property type="evidence" value="ECO:0007669"/>
    <property type="project" value="UniProtKB-UniRule"/>
</dbReference>
<comment type="function">
    <text evidence="6">Part of an energy-coupled inorganic carbon pump.</text>
</comment>
<reference evidence="8 9" key="1">
    <citation type="submission" date="2014-07" db="EMBL/GenBank/DDBJ databases">
        <title>Comparative analysis of Nitrosococcus oceani genome inventories of strains from Pacific and Atlantic gyres.</title>
        <authorList>
            <person name="Lim C.K."/>
            <person name="Wang L."/>
            <person name="Sayavedra-Soto L.A."/>
            <person name="Klotz M.G."/>
        </authorList>
    </citation>
    <scope>NUCLEOTIDE SEQUENCE [LARGE SCALE GENOMIC DNA]</scope>
    <source>
        <strain evidence="8 9">C-27</strain>
    </source>
</reference>
<proteinExistence type="inferred from homology"/>
<dbReference type="OrthoDB" id="9805101at2"/>
<feature type="binding site" evidence="6">
    <location>
        <position position="580"/>
    </location>
    <ligand>
        <name>Zn(2+)</name>
        <dbReference type="ChEBI" id="CHEBI:29105"/>
    </ligand>
</feature>
<evidence type="ECO:0000256" key="5">
    <source>
        <dbReference type="ARBA" id="ARBA00023136"/>
    </source>
</evidence>
<evidence type="ECO:0000313" key="8">
    <source>
        <dbReference type="EMBL" id="KFI19840.1"/>
    </source>
</evidence>
<comment type="subunit">
    <text evidence="6">Forms a complex with DabB.</text>
</comment>
<evidence type="ECO:0000256" key="4">
    <source>
        <dbReference type="ARBA" id="ARBA00022833"/>
    </source>
</evidence>
<keyword evidence="1 6" id="KW-0813">Transport</keyword>
<dbReference type="AlphaFoldDB" id="A0A0E2Z8A5"/>
<dbReference type="HAMAP" id="MF_01871">
    <property type="entry name" value="DabA"/>
    <property type="match status" value="1"/>
</dbReference>
<evidence type="ECO:0000256" key="7">
    <source>
        <dbReference type="SAM" id="MobiDB-lite"/>
    </source>
</evidence>
<comment type="subcellular location">
    <subcellularLocation>
        <location evidence="6">Cell membrane</location>
        <topology evidence="6">Peripheral membrane protein</topology>
    </subcellularLocation>
</comment>
<evidence type="ECO:0000256" key="6">
    <source>
        <dbReference type="HAMAP-Rule" id="MF_01871"/>
    </source>
</evidence>
<comment type="similarity">
    <text evidence="6">Belongs to the inorganic carbon transporter (TC 9.A.2) DabA family.</text>
</comment>
<dbReference type="GO" id="GO:0005886">
    <property type="term" value="C:plasma membrane"/>
    <property type="evidence" value="ECO:0007669"/>
    <property type="project" value="UniProtKB-SubCell"/>
</dbReference>
<dbReference type="Pfam" id="PF10070">
    <property type="entry name" value="DabA"/>
    <property type="match status" value="1"/>
</dbReference>
<keyword evidence="2 6" id="KW-1003">Cell membrane</keyword>
<feature type="binding site" evidence="6">
    <location>
        <position position="784"/>
    </location>
    <ligand>
        <name>Zn(2+)</name>
        <dbReference type="ChEBI" id="CHEBI:29105"/>
    </ligand>
</feature>
<feature type="binding site" evidence="6">
    <location>
        <position position="578"/>
    </location>
    <ligand>
        <name>Zn(2+)</name>
        <dbReference type="ChEBI" id="CHEBI:29105"/>
    </ligand>
</feature>
<gene>
    <name evidence="6" type="primary">dabA</name>
    <name evidence="8" type="ORF">IB75_06530</name>
</gene>
<comment type="caution">
    <text evidence="8">The sequence shown here is derived from an EMBL/GenBank/DDBJ whole genome shotgun (WGS) entry which is preliminary data.</text>
</comment>
<dbReference type="PANTHER" id="PTHR38344:SF1">
    <property type="entry name" value="INORGANIC CARBON TRANSPORTER SUBUNIT DABA-RELATED"/>
    <property type="match status" value="1"/>
</dbReference>
<dbReference type="PANTHER" id="PTHR38344">
    <property type="entry name" value="UPF0753 PROTEIN AQ_863"/>
    <property type="match status" value="1"/>
</dbReference>
<feature type="region of interest" description="Disordered" evidence="7">
    <location>
        <begin position="1106"/>
        <end position="1125"/>
    </location>
</feature>
<evidence type="ECO:0000256" key="1">
    <source>
        <dbReference type="ARBA" id="ARBA00022448"/>
    </source>
</evidence>
<organism evidence="8 9">
    <name type="scientific">Nitrosococcus oceani C-27</name>
    <dbReference type="NCBI Taxonomy" id="314279"/>
    <lineage>
        <taxon>Bacteria</taxon>
        <taxon>Pseudomonadati</taxon>
        <taxon>Pseudomonadota</taxon>
        <taxon>Gammaproteobacteria</taxon>
        <taxon>Chromatiales</taxon>
        <taxon>Chromatiaceae</taxon>
        <taxon>Nitrosococcus</taxon>
    </lineage>
</organism>
<name>A0A0E2Z8A5_9GAMM</name>